<dbReference type="Proteomes" id="UP000824073">
    <property type="component" value="Unassembled WGS sequence"/>
</dbReference>
<feature type="transmembrane region" description="Helical" evidence="7">
    <location>
        <begin position="53"/>
        <end position="76"/>
    </location>
</feature>
<keyword evidence="4 7" id="KW-0812">Transmembrane</keyword>
<keyword evidence="5 7" id="KW-1133">Transmembrane helix</keyword>
<evidence type="ECO:0000256" key="1">
    <source>
        <dbReference type="ARBA" id="ARBA00004651"/>
    </source>
</evidence>
<evidence type="ECO:0000256" key="7">
    <source>
        <dbReference type="SAM" id="Phobius"/>
    </source>
</evidence>
<dbReference type="GO" id="GO:0015297">
    <property type="term" value="F:antiporter activity"/>
    <property type="evidence" value="ECO:0007669"/>
    <property type="project" value="InterPro"/>
</dbReference>
<reference evidence="8" key="2">
    <citation type="journal article" date="2021" name="PeerJ">
        <title>Extensive microbial diversity within the chicken gut microbiome revealed by metagenomics and culture.</title>
        <authorList>
            <person name="Gilroy R."/>
            <person name="Ravi A."/>
            <person name="Getino M."/>
            <person name="Pursley I."/>
            <person name="Horton D.L."/>
            <person name="Alikhan N.F."/>
            <person name="Baker D."/>
            <person name="Gharbi K."/>
            <person name="Hall N."/>
            <person name="Watson M."/>
            <person name="Adriaenssens E.M."/>
            <person name="Foster-Nyarko E."/>
            <person name="Jarju S."/>
            <person name="Secka A."/>
            <person name="Antonio M."/>
            <person name="Oren A."/>
            <person name="Chaudhuri R.R."/>
            <person name="La Ragione R."/>
            <person name="Hildebrand F."/>
            <person name="Pallen M.J."/>
        </authorList>
    </citation>
    <scope>NUCLEOTIDE SEQUENCE</scope>
    <source>
        <strain evidence="8">CHK191-8634</strain>
    </source>
</reference>
<feature type="transmembrane region" description="Helical" evidence="7">
    <location>
        <begin position="88"/>
        <end position="109"/>
    </location>
</feature>
<feature type="transmembrane region" description="Helical" evidence="7">
    <location>
        <begin position="410"/>
        <end position="433"/>
    </location>
</feature>
<dbReference type="GO" id="GO:0042910">
    <property type="term" value="F:xenobiotic transmembrane transporter activity"/>
    <property type="evidence" value="ECO:0007669"/>
    <property type="project" value="InterPro"/>
</dbReference>
<dbReference type="InterPro" id="IPR048279">
    <property type="entry name" value="MdtK-like"/>
</dbReference>
<comment type="subcellular location">
    <subcellularLocation>
        <location evidence="1">Cell membrane</location>
        <topology evidence="1">Multi-pass membrane protein</topology>
    </subcellularLocation>
</comment>
<feature type="transmembrane region" description="Helical" evidence="7">
    <location>
        <begin position="12"/>
        <end position="33"/>
    </location>
</feature>
<dbReference type="NCBIfam" id="TIGR00797">
    <property type="entry name" value="matE"/>
    <property type="match status" value="1"/>
</dbReference>
<name>A0A9D1IT79_9CLOT</name>
<dbReference type="CDD" id="cd13134">
    <property type="entry name" value="MATE_like_8"/>
    <property type="match status" value="1"/>
</dbReference>
<dbReference type="Pfam" id="PF01554">
    <property type="entry name" value="MatE"/>
    <property type="match status" value="2"/>
</dbReference>
<evidence type="ECO:0000313" key="9">
    <source>
        <dbReference type="Proteomes" id="UP000824073"/>
    </source>
</evidence>
<dbReference type="AlphaFoldDB" id="A0A9D1IT79"/>
<evidence type="ECO:0000256" key="2">
    <source>
        <dbReference type="ARBA" id="ARBA00022448"/>
    </source>
</evidence>
<dbReference type="InterPro" id="IPR047135">
    <property type="entry name" value="YsiQ"/>
</dbReference>
<dbReference type="PANTHER" id="PTHR42925">
    <property type="entry name" value="MULTIDRUG AND TOXIN EFFLUX PROTEIN MATE FAMILY"/>
    <property type="match status" value="1"/>
</dbReference>
<accession>A0A9D1IT79</accession>
<feature type="transmembrane region" description="Helical" evidence="7">
    <location>
        <begin position="383"/>
        <end position="404"/>
    </location>
</feature>
<dbReference type="PANTHER" id="PTHR42925:SF2">
    <property type="entry name" value="NA+ DRIVEN MULTIDRUG EFFLUX PUMP"/>
    <property type="match status" value="1"/>
</dbReference>
<dbReference type="InterPro" id="IPR002528">
    <property type="entry name" value="MATE_fam"/>
</dbReference>
<dbReference type="EMBL" id="DVMR01000035">
    <property type="protein sequence ID" value="HIU43445.1"/>
    <property type="molecule type" value="Genomic_DNA"/>
</dbReference>
<evidence type="ECO:0000256" key="5">
    <source>
        <dbReference type="ARBA" id="ARBA00022989"/>
    </source>
</evidence>
<comment type="caution">
    <text evidence="8">The sequence shown here is derived from an EMBL/GenBank/DDBJ whole genome shotgun (WGS) entry which is preliminary data.</text>
</comment>
<feature type="transmembrane region" description="Helical" evidence="7">
    <location>
        <begin position="159"/>
        <end position="183"/>
    </location>
</feature>
<evidence type="ECO:0000256" key="3">
    <source>
        <dbReference type="ARBA" id="ARBA00022475"/>
    </source>
</evidence>
<gene>
    <name evidence="8" type="ORF">IAB67_04025</name>
</gene>
<organism evidence="8 9">
    <name type="scientific">Candidatus Ventrousia excrementavium</name>
    <dbReference type="NCBI Taxonomy" id="2840961"/>
    <lineage>
        <taxon>Bacteria</taxon>
        <taxon>Bacillati</taxon>
        <taxon>Bacillota</taxon>
        <taxon>Clostridia</taxon>
        <taxon>Eubacteriales</taxon>
        <taxon>Clostridiaceae</taxon>
        <taxon>Clostridiaceae incertae sedis</taxon>
        <taxon>Candidatus Ventrousia</taxon>
    </lineage>
</organism>
<proteinExistence type="predicted"/>
<evidence type="ECO:0000313" key="8">
    <source>
        <dbReference type="EMBL" id="HIU43445.1"/>
    </source>
</evidence>
<dbReference type="GO" id="GO:0005886">
    <property type="term" value="C:plasma membrane"/>
    <property type="evidence" value="ECO:0007669"/>
    <property type="project" value="UniProtKB-SubCell"/>
</dbReference>
<dbReference type="PIRSF" id="PIRSF006603">
    <property type="entry name" value="DinF"/>
    <property type="match status" value="1"/>
</dbReference>
<evidence type="ECO:0000256" key="4">
    <source>
        <dbReference type="ARBA" id="ARBA00022692"/>
    </source>
</evidence>
<evidence type="ECO:0000256" key="6">
    <source>
        <dbReference type="ARBA" id="ARBA00023136"/>
    </source>
</evidence>
<sequence>MHTAEKKELRLFQLAWPIFVSNILGILLGFIDVYVLSRVSDLASSAVSTACQITSLCSLIFSVVCGATSILVAQYLGRGNRERASQTGLLCILLNTSFGVVISAVVLVFHDAFLQMLGAQGELFAMASAYLGILAWGIVLDAYQGAISSILYSHGETRVSMYISASMGVLNLVLDMIMVLGLLGLPPMGVAGAAIATLIAKVVCSVLLTVVYFTRIESPAVFRCIRAIRMADVKSIFALGVPSIFDSANYNITQLIITGIVLHYLSETDIVARTYLLNIAAFFQLFTNAIASATQLMIGHRIGAGQYGQANGECMRGLKLSVLETGAISLIACVFSDQLFSIFTQNPQVIEIGRHLMWANVVVEVGRAVNVVLVGGLRGAGDVSVPVFIAACCMWVIAVGGSWLSVHLTAWGTVGIWIVAGIDECVRGAIMFGRWKSKKWMNRGIYRIAGRPVAESAAETMQ</sequence>
<reference evidence="8" key="1">
    <citation type="submission" date="2020-10" db="EMBL/GenBank/DDBJ databases">
        <authorList>
            <person name="Gilroy R."/>
        </authorList>
    </citation>
    <scope>NUCLEOTIDE SEQUENCE</scope>
    <source>
        <strain evidence="8">CHK191-8634</strain>
    </source>
</reference>
<keyword evidence="2" id="KW-0813">Transport</keyword>
<feature type="transmembrane region" description="Helical" evidence="7">
    <location>
        <begin position="189"/>
        <end position="213"/>
    </location>
</feature>
<keyword evidence="3" id="KW-1003">Cell membrane</keyword>
<keyword evidence="6 7" id="KW-0472">Membrane</keyword>
<feature type="transmembrane region" description="Helical" evidence="7">
    <location>
        <begin position="129"/>
        <end position="152"/>
    </location>
</feature>
<protein>
    <submittedName>
        <fullName evidence="8">MATE family efflux transporter</fullName>
    </submittedName>
</protein>